<dbReference type="RefSeq" id="WP_206728137.1">
    <property type="nucleotide sequence ID" value="NZ_CP071090.1"/>
</dbReference>
<reference evidence="5 6" key="1">
    <citation type="submission" date="2021-02" db="EMBL/GenBank/DDBJ databases">
        <title>De Novo genome assembly of isolated myxobacteria.</title>
        <authorList>
            <person name="Stevens D.C."/>
        </authorList>
    </citation>
    <scope>NUCLEOTIDE SEQUENCE [LARGE SCALE GENOMIC DNA]</scope>
    <source>
        <strain evidence="6">SCPEA02</strain>
    </source>
</reference>
<keyword evidence="4" id="KW-0472">Membrane</keyword>
<gene>
    <name evidence="5" type="ORF">JY651_17380</name>
</gene>
<accession>A0ABX7P850</accession>
<keyword evidence="4" id="KW-0812">Transmembrane</keyword>
<feature type="transmembrane region" description="Helical" evidence="4">
    <location>
        <begin position="361"/>
        <end position="380"/>
    </location>
</feature>
<proteinExistence type="inferred from homology"/>
<name>A0ABX7P850_9BACT</name>
<keyword evidence="6" id="KW-1185">Reference proteome</keyword>
<keyword evidence="2" id="KW-0328">Glycosyltransferase</keyword>
<keyword evidence="4" id="KW-1133">Transmembrane helix</keyword>
<dbReference type="InterPro" id="IPR029044">
    <property type="entry name" value="Nucleotide-diphossugar_trans"/>
</dbReference>
<dbReference type="Proteomes" id="UP000662747">
    <property type="component" value="Chromosome"/>
</dbReference>
<feature type="transmembrane region" description="Helical" evidence="4">
    <location>
        <begin position="303"/>
        <end position="323"/>
    </location>
</feature>
<dbReference type="Gene3D" id="3.90.550.10">
    <property type="entry name" value="Spore Coat Polysaccharide Biosynthesis Protein SpsA, Chain A"/>
    <property type="match status" value="1"/>
</dbReference>
<sequence>MAEVFFWCAALLLAHTYFLYPLILFAMDGGAQVAQNIRAMRSGGRAGRQEARRAGPKSSVSLVVAAYNEASCIQQKLENSLALDYPSEKFEVLIGSDGSTDGTDDLVRKCPDARVRLSPAPRAGKTTVLNRCIPLAKGDIVVLSDANTMIEPDAIEKLVRHFDDPEVGAVCGKLNLYNPTKQDYEESAYWSYESLIKMYEGRRGAVVGANGGLYAIRRTLFTELPPSTIVDDFVIPLRILEKGYKVVYEEQAVAHEETTEDYGKEFGRRARIAAGNFQSLRMVPGLLLPTAGFPAFAFWSHKLLRWCAPALMGVALVANLFLLDSMFYRFTLFGQALFYALAYLGKVGALKTGTAKRVTSVAYYFVTMNLAIVVGFWRFLRNSQRAAWDRTARA</sequence>
<dbReference type="Pfam" id="PF13641">
    <property type="entry name" value="Glyco_tranf_2_3"/>
    <property type="match status" value="1"/>
</dbReference>
<feature type="transmembrane region" description="Helical" evidence="4">
    <location>
        <begin position="330"/>
        <end position="349"/>
    </location>
</feature>
<evidence type="ECO:0000313" key="5">
    <source>
        <dbReference type="EMBL" id="QSQ26592.1"/>
    </source>
</evidence>
<evidence type="ECO:0000313" key="6">
    <source>
        <dbReference type="Proteomes" id="UP000662747"/>
    </source>
</evidence>
<evidence type="ECO:0000256" key="4">
    <source>
        <dbReference type="SAM" id="Phobius"/>
    </source>
</evidence>
<dbReference type="SUPFAM" id="SSF53448">
    <property type="entry name" value="Nucleotide-diphospho-sugar transferases"/>
    <property type="match status" value="1"/>
</dbReference>
<evidence type="ECO:0000256" key="2">
    <source>
        <dbReference type="ARBA" id="ARBA00022676"/>
    </source>
</evidence>
<protein>
    <submittedName>
        <fullName evidence="5">Glycosyltransferase family 2 protein</fullName>
    </submittedName>
</protein>
<dbReference type="PANTHER" id="PTHR43630:SF1">
    <property type="entry name" value="POLY-BETA-1,6-N-ACETYL-D-GLUCOSAMINE SYNTHASE"/>
    <property type="match status" value="1"/>
</dbReference>
<dbReference type="EMBL" id="CP071090">
    <property type="protein sequence ID" value="QSQ26592.1"/>
    <property type="molecule type" value="Genomic_DNA"/>
</dbReference>
<comment type="similarity">
    <text evidence="1">Belongs to the glycosyltransferase 2 family.</text>
</comment>
<organism evidence="5 6">
    <name type="scientific">Pyxidicoccus parkwayensis</name>
    <dbReference type="NCBI Taxonomy" id="2813578"/>
    <lineage>
        <taxon>Bacteria</taxon>
        <taxon>Pseudomonadati</taxon>
        <taxon>Myxococcota</taxon>
        <taxon>Myxococcia</taxon>
        <taxon>Myxococcales</taxon>
        <taxon>Cystobacterineae</taxon>
        <taxon>Myxococcaceae</taxon>
        <taxon>Pyxidicoccus</taxon>
    </lineage>
</organism>
<dbReference type="PANTHER" id="PTHR43630">
    <property type="entry name" value="POLY-BETA-1,6-N-ACETYL-D-GLUCOSAMINE SYNTHASE"/>
    <property type="match status" value="1"/>
</dbReference>
<evidence type="ECO:0000256" key="1">
    <source>
        <dbReference type="ARBA" id="ARBA00006739"/>
    </source>
</evidence>
<keyword evidence="3" id="KW-0808">Transferase</keyword>
<evidence type="ECO:0000256" key="3">
    <source>
        <dbReference type="ARBA" id="ARBA00022679"/>
    </source>
</evidence>
<dbReference type="CDD" id="cd06439">
    <property type="entry name" value="CESA_like_1"/>
    <property type="match status" value="1"/>
</dbReference>